<evidence type="ECO:0008006" key="9">
    <source>
        <dbReference type="Google" id="ProtNLM"/>
    </source>
</evidence>
<evidence type="ECO:0000256" key="1">
    <source>
        <dbReference type="ARBA" id="ARBA00004141"/>
    </source>
</evidence>
<comment type="subcellular location">
    <subcellularLocation>
        <location evidence="1">Membrane</location>
        <topology evidence="1">Multi-pass membrane protein</topology>
    </subcellularLocation>
</comment>
<dbReference type="Pfam" id="PF08592">
    <property type="entry name" value="Anthrone_oxy"/>
    <property type="match status" value="1"/>
</dbReference>
<dbReference type="PANTHER" id="PTHR35042:SF1">
    <property type="entry name" value="DUF1772-DOMAIN-CONTAINING PROTEIN"/>
    <property type="match status" value="1"/>
</dbReference>
<evidence type="ECO:0000256" key="5">
    <source>
        <dbReference type="SAM" id="Phobius"/>
    </source>
</evidence>
<dbReference type="InterPro" id="IPR013901">
    <property type="entry name" value="Anthrone_oxy"/>
</dbReference>
<accession>A0A0D0D2N9</accession>
<keyword evidence="4 5" id="KW-0472">Membrane</keyword>
<gene>
    <name evidence="7" type="ORF">GYMLUDRAFT_57664</name>
</gene>
<evidence type="ECO:0000313" key="7">
    <source>
        <dbReference type="EMBL" id="KIK63473.1"/>
    </source>
</evidence>
<evidence type="ECO:0000256" key="3">
    <source>
        <dbReference type="ARBA" id="ARBA00022989"/>
    </source>
</evidence>
<feature type="chain" id="PRO_5002220644" description="DUF1772-domain-containing protein" evidence="6">
    <location>
        <begin position="17"/>
        <end position="185"/>
    </location>
</feature>
<keyword evidence="6" id="KW-0732">Signal</keyword>
<evidence type="ECO:0000256" key="2">
    <source>
        <dbReference type="ARBA" id="ARBA00022692"/>
    </source>
</evidence>
<dbReference type="AlphaFoldDB" id="A0A0D0D2N9"/>
<sequence length="185" mass="19586">MSAFVGLPIDVRIAVALGLTGCAWTSGANLSCSYIAGGSLTDPLPPSAVAPPVRLSRMWQNVYNRGGKMVPPAAIGTSLAFAYAAYFTPTNVPNSLQHARTIFAVCSLITISVIPFWLIVMAPTINALNDRAAAPQARGEKHVGTTSVDDSNETKKLITKWAWLNGVKGVYLFAAMGLGFSVILF</sequence>
<feature type="transmembrane region" description="Helical" evidence="5">
    <location>
        <begin position="69"/>
        <end position="89"/>
    </location>
</feature>
<feature type="transmembrane region" description="Helical" evidence="5">
    <location>
        <begin position="101"/>
        <end position="120"/>
    </location>
</feature>
<dbReference type="PANTHER" id="PTHR35042">
    <property type="entry name" value="ANTHRONE OXYGENASE ENCC"/>
    <property type="match status" value="1"/>
</dbReference>
<organism evidence="7 8">
    <name type="scientific">Collybiopsis luxurians FD-317 M1</name>
    <dbReference type="NCBI Taxonomy" id="944289"/>
    <lineage>
        <taxon>Eukaryota</taxon>
        <taxon>Fungi</taxon>
        <taxon>Dikarya</taxon>
        <taxon>Basidiomycota</taxon>
        <taxon>Agaricomycotina</taxon>
        <taxon>Agaricomycetes</taxon>
        <taxon>Agaricomycetidae</taxon>
        <taxon>Agaricales</taxon>
        <taxon>Marasmiineae</taxon>
        <taxon>Omphalotaceae</taxon>
        <taxon>Collybiopsis</taxon>
        <taxon>Collybiopsis luxurians</taxon>
    </lineage>
</organism>
<evidence type="ECO:0000313" key="8">
    <source>
        <dbReference type="Proteomes" id="UP000053593"/>
    </source>
</evidence>
<keyword evidence="2 5" id="KW-0812">Transmembrane</keyword>
<dbReference type="EMBL" id="KN834764">
    <property type="protein sequence ID" value="KIK63473.1"/>
    <property type="molecule type" value="Genomic_DNA"/>
</dbReference>
<keyword evidence="8" id="KW-1185">Reference proteome</keyword>
<evidence type="ECO:0000256" key="4">
    <source>
        <dbReference type="ARBA" id="ARBA00023136"/>
    </source>
</evidence>
<dbReference type="Proteomes" id="UP000053593">
    <property type="component" value="Unassembled WGS sequence"/>
</dbReference>
<dbReference type="OrthoDB" id="2585651at2759"/>
<dbReference type="GO" id="GO:0016020">
    <property type="term" value="C:membrane"/>
    <property type="evidence" value="ECO:0007669"/>
    <property type="project" value="UniProtKB-SubCell"/>
</dbReference>
<dbReference type="HOGENOM" id="CLU_105974_0_1_1"/>
<reference evidence="7 8" key="1">
    <citation type="submission" date="2014-04" db="EMBL/GenBank/DDBJ databases">
        <title>Evolutionary Origins and Diversification of the Mycorrhizal Mutualists.</title>
        <authorList>
            <consortium name="DOE Joint Genome Institute"/>
            <consortium name="Mycorrhizal Genomics Consortium"/>
            <person name="Kohler A."/>
            <person name="Kuo A."/>
            <person name="Nagy L.G."/>
            <person name="Floudas D."/>
            <person name="Copeland A."/>
            <person name="Barry K.W."/>
            <person name="Cichocki N."/>
            <person name="Veneault-Fourrey C."/>
            <person name="LaButti K."/>
            <person name="Lindquist E.A."/>
            <person name="Lipzen A."/>
            <person name="Lundell T."/>
            <person name="Morin E."/>
            <person name="Murat C."/>
            <person name="Riley R."/>
            <person name="Ohm R."/>
            <person name="Sun H."/>
            <person name="Tunlid A."/>
            <person name="Henrissat B."/>
            <person name="Grigoriev I.V."/>
            <person name="Hibbett D.S."/>
            <person name="Martin F."/>
        </authorList>
    </citation>
    <scope>NUCLEOTIDE SEQUENCE [LARGE SCALE GENOMIC DNA]</scope>
    <source>
        <strain evidence="7 8">FD-317 M1</strain>
    </source>
</reference>
<protein>
    <recommendedName>
        <fullName evidence="9">DUF1772-domain-containing protein</fullName>
    </recommendedName>
</protein>
<name>A0A0D0D2N9_9AGAR</name>
<proteinExistence type="predicted"/>
<feature type="transmembrane region" description="Helical" evidence="5">
    <location>
        <begin position="161"/>
        <end position="184"/>
    </location>
</feature>
<feature type="signal peptide" evidence="6">
    <location>
        <begin position="1"/>
        <end position="16"/>
    </location>
</feature>
<keyword evidence="3 5" id="KW-1133">Transmembrane helix</keyword>
<evidence type="ECO:0000256" key="6">
    <source>
        <dbReference type="SAM" id="SignalP"/>
    </source>
</evidence>